<reference evidence="3" key="1">
    <citation type="submission" date="2023-11" db="EMBL/GenBank/DDBJ databases">
        <authorList>
            <person name="Alioto T."/>
            <person name="Alioto T."/>
            <person name="Gomez Garrido J."/>
        </authorList>
    </citation>
    <scope>NUCLEOTIDE SEQUENCE</scope>
</reference>
<proteinExistence type="predicted"/>
<evidence type="ECO:0000313" key="4">
    <source>
        <dbReference type="Proteomes" id="UP001296104"/>
    </source>
</evidence>
<keyword evidence="4" id="KW-1185">Reference proteome</keyword>
<evidence type="ECO:0000259" key="2">
    <source>
        <dbReference type="PROSITE" id="PS50181"/>
    </source>
</evidence>
<dbReference type="EMBL" id="CAVMBE010000007">
    <property type="protein sequence ID" value="CAK3865463.1"/>
    <property type="molecule type" value="Genomic_DNA"/>
</dbReference>
<dbReference type="InterPro" id="IPR001810">
    <property type="entry name" value="F-box_dom"/>
</dbReference>
<comment type="caution">
    <text evidence="3">The sequence shown here is derived from an EMBL/GenBank/DDBJ whole genome shotgun (WGS) entry which is preliminary data.</text>
</comment>
<dbReference type="SUPFAM" id="SSF50978">
    <property type="entry name" value="WD40 repeat-like"/>
    <property type="match status" value="1"/>
</dbReference>
<evidence type="ECO:0000256" key="1">
    <source>
        <dbReference type="SAM" id="MobiDB-lite"/>
    </source>
</evidence>
<dbReference type="Pfam" id="PF25499">
    <property type="entry name" value="Beta-prop_pof12"/>
    <property type="match status" value="1"/>
</dbReference>
<evidence type="ECO:0000313" key="3">
    <source>
        <dbReference type="EMBL" id="CAK3865463.1"/>
    </source>
</evidence>
<dbReference type="Gene3D" id="1.20.1280.50">
    <property type="match status" value="1"/>
</dbReference>
<dbReference type="Proteomes" id="UP001296104">
    <property type="component" value="Unassembled WGS sequence"/>
</dbReference>
<organism evidence="3 4">
    <name type="scientific">Lecanosticta acicola</name>
    <dbReference type="NCBI Taxonomy" id="111012"/>
    <lineage>
        <taxon>Eukaryota</taxon>
        <taxon>Fungi</taxon>
        <taxon>Dikarya</taxon>
        <taxon>Ascomycota</taxon>
        <taxon>Pezizomycotina</taxon>
        <taxon>Dothideomycetes</taxon>
        <taxon>Dothideomycetidae</taxon>
        <taxon>Mycosphaerellales</taxon>
        <taxon>Mycosphaerellaceae</taxon>
        <taxon>Lecanosticta</taxon>
    </lineage>
</organism>
<protein>
    <submittedName>
        <fullName evidence="3">F-box domain-containing</fullName>
    </submittedName>
</protein>
<feature type="region of interest" description="Disordered" evidence="1">
    <location>
        <begin position="1"/>
        <end position="23"/>
    </location>
</feature>
<dbReference type="InterPro" id="IPR036047">
    <property type="entry name" value="F-box-like_dom_sf"/>
</dbReference>
<dbReference type="AlphaFoldDB" id="A0AAI8YTU7"/>
<dbReference type="PROSITE" id="PS50181">
    <property type="entry name" value="FBOX"/>
    <property type="match status" value="1"/>
</dbReference>
<accession>A0AAI8YTU7</accession>
<dbReference type="InterPro" id="IPR036322">
    <property type="entry name" value="WD40_repeat_dom_sf"/>
</dbReference>
<dbReference type="Pfam" id="PF12937">
    <property type="entry name" value="F-box-like"/>
    <property type="match status" value="1"/>
</dbReference>
<name>A0AAI8YTU7_9PEZI</name>
<dbReference type="SUPFAM" id="SSF81383">
    <property type="entry name" value="F-box domain"/>
    <property type="match status" value="1"/>
</dbReference>
<gene>
    <name evidence="3" type="ORF">LECACI_7A001889</name>
</gene>
<sequence>MGKRGREEGDEHAESTRDAKRIRPASVDHMSRLSNELLLKVLSFLPVSELIVCQRISHKYHKLAGDGQLWKSHYYNRFVRPRASRLPGLKELGAFNDSLNFASKASRWLDEDHLVKSAGQTDFKKQYKLRHNWTKGSPSAVNAIPVSEEAAIPPILVQMHGGIIYTVDHADGLRAWSAKGPRDMIAQLAFPASRTRPPTALAVDATTLEDDNAKVVVGFEDGSFGLYLLNKSERKFCHGYFHEASSNGVVSSVALAWPYAVTMTATQLLSLYRFDDGAARDVEGNVTAPPRLLHSLKSHTVWSPLSTSLRTSSSAVFICVAYALPTYLSGWTVGIQEVTVSPEGKLLDSRLASAIDQHYRPLAFTSRPVMHHLTPFIPGTGTSTALELRHIHSKPTSLSYTHPYLLVSHPDNTLTLYLVTSTTDSLSVSAGSRLWGHTSSVSGAQVCRRGKAVSVSRRGDELRVWELEGGFSSTAARKRLAGGDLSVQIKPERKATLAQSGFDLVAKDKQVALPDGYGPCEDAVDEPSELTLTRGWIGFDDENVVVLKEQSQGKQALVIYDFT</sequence>
<feature type="domain" description="F-box" evidence="2">
    <location>
        <begin position="27"/>
        <end position="73"/>
    </location>
</feature>
<feature type="compositionally biased region" description="Basic and acidic residues" evidence="1">
    <location>
        <begin position="1"/>
        <end position="21"/>
    </location>
</feature>